<keyword evidence="1" id="KW-1133">Transmembrane helix</keyword>
<evidence type="ECO:0000313" key="2">
    <source>
        <dbReference type="EMBL" id="WGV25169.1"/>
    </source>
</evidence>
<evidence type="ECO:0000313" key="3">
    <source>
        <dbReference type="Proteomes" id="UP001223520"/>
    </source>
</evidence>
<gene>
    <name evidence="2" type="ORF">QI031_26000</name>
</gene>
<organism evidence="2 3">
    <name type="scientific">Halotia branconii CENA392</name>
    <dbReference type="NCBI Taxonomy" id="1539056"/>
    <lineage>
        <taxon>Bacteria</taxon>
        <taxon>Bacillati</taxon>
        <taxon>Cyanobacteriota</taxon>
        <taxon>Cyanophyceae</taxon>
        <taxon>Nostocales</taxon>
        <taxon>Nodulariaceae</taxon>
        <taxon>Halotia</taxon>
    </lineage>
</organism>
<feature type="transmembrane region" description="Helical" evidence="1">
    <location>
        <begin position="5"/>
        <end position="24"/>
    </location>
</feature>
<keyword evidence="1" id="KW-0812">Transmembrane</keyword>
<keyword evidence="3" id="KW-1185">Reference proteome</keyword>
<evidence type="ECO:0000256" key="1">
    <source>
        <dbReference type="SAM" id="Phobius"/>
    </source>
</evidence>
<accession>A0AAJ6P8V3</accession>
<protein>
    <submittedName>
        <fullName evidence="2">Uncharacterized protein</fullName>
    </submittedName>
</protein>
<feature type="transmembrane region" description="Helical" evidence="1">
    <location>
        <begin position="30"/>
        <end position="49"/>
    </location>
</feature>
<dbReference type="Proteomes" id="UP001223520">
    <property type="component" value="Chromosome"/>
</dbReference>
<proteinExistence type="predicted"/>
<dbReference type="KEGG" id="hbq:QI031_26000"/>
<sequence>MNQTILTILVFGLLLLFIVSPFAALAGLMIMLLIAAFFFFFANVFQAIIGGDINSKEP</sequence>
<dbReference type="AlphaFoldDB" id="A0AAJ6P8V3"/>
<dbReference type="RefSeq" id="WP_281482473.1">
    <property type="nucleotide sequence ID" value="NZ_CP124543.1"/>
</dbReference>
<reference evidence="2 3" key="1">
    <citation type="journal article" date="2023" name="Limnol Oceanogr Lett">
        <title>Environmental adaptations by the intertidal Antarctic cyanobacterium Halotia branconii CENA392 as revealed using long-read genome sequencing.</title>
        <authorList>
            <person name="Dextro R.B."/>
            <person name="Delbaje E."/>
            <person name="Freitas P.N.N."/>
            <person name="Geraldes V."/>
            <person name="Pinto E."/>
            <person name="Long P.F."/>
            <person name="Fiore M.F."/>
        </authorList>
    </citation>
    <scope>NUCLEOTIDE SEQUENCE [LARGE SCALE GENOMIC DNA]</scope>
    <source>
        <strain evidence="2 3">CENA392</strain>
    </source>
</reference>
<keyword evidence="1" id="KW-0472">Membrane</keyword>
<name>A0AAJ6P8V3_9CYAN</name>
<dbReference type="EMBL" id="CP124543">
    <property type="protein sequence ID" value="WGV25169.1"/>
    <property type="molecule type" value="Genomic_DNA"/>
</dbReference>